<dbReference type="CDD" id="cd00267">
    <property type="entry name" value="ABC_ATPase"/>
    <property type="match status" value="1"/>
</dbReference>
<proteinExistence type="predicted"/>
<feature type="domain" description="ATPase AAA-type core" evidence="2">
    <location>
        <begin position="361"/>
        <end position="430"/>
    </location>
</feature>
<dbReference type="AlphaFoldDB" id="A0A100VNV5"/>
<dbReference type="Gene3D" id="3.40.50.300">
    <property type="entry name" value="P-loop containing nucleotide triphosphate hydrolases"/>
    <property type="match status" value="1"/>
</dbReference>
<dbReference type="PANTHER" id="PTHR43581:SF4">
    <property type="entry name" value="ATP_GTP PHOSPHATASE"/>
    <property type="match status" value="1"/>
</dbReference>
<sequence>MLVKVVGNGGHIRANPINQFYLVEDEWNDWFEFKTMYSLRYVNHSGEVEYIGSLKIGQVNMSRGQKRPDLPEEFDQLNDEFFSVGQDVSYYEYLNNLGDDIREGILKSLNDMALLSSAYERAMSQRVTGQSLMRSVQRTSVLGQYRRLAKGDARLTPYEFKYVGPYYTNTERLELTFEVGPKSNPPTNIHILIGRNAVGKTFLMNNMIDSLIDKKNPSKVGYFSPISEEITSENLFANVVSVSFSAFDPAEPLPERRNKLEGTPYSYIGLKQFKKPPKSPDNLKYEFANSLNAIVRSSKTTRWLRAVEMLSSDPIFMESDVPSILQSENEDGSQTELDETDLMDQGTDEEKKLKSRAQKFFHRLSSGHKIVLLTLTRLVETVEERTIVLLDEPEAHLHPPLLSAFVRALSDLLTRRNAVAIIATHSPVILQEVPRSCVWKLRRQGKTQWSSRTDIETFGEGIGALTREIFELEVFYSGFYKMLTEAVKEHSDYVSILEHFNNELGIEARAIVRGLVASIEKEEE</sequence>
<organism evidence="3 4">
    <name type="scientific">Paenibacillus amylolyticus</name>
    <dbReference type="NCBI Taxonomy" id="1451"/>
    <lineage>
        <taxon>Bacteria</taxon>
        <taxon>Bacillati</taxon>
        <taxon>Bacillota</taxon>
        <taxon>Bacilli</taxon>
        <taxon>Bacillales</taxon>
        <taxon>Paenibacillaceae</taxon>
        <taxon>Paenibacillus</taxon>
    </lineage>
</organism>
<gene>
    <name evidence="3" type="ORF">PAHA3_3222</name>
</gene>
<dbReference type="InterPro" id="IPR051396">
    <property type="entry name" value="Bact_Antivir_Def_Nuclease"/>
</dbReference>
<evidence type="ECO:0000313" key="4">
    <source>
        <dbReference type="Proteomes" id="UP000069697"/>
    </source>
</evidence>
<dbReference type="SUPFAM" id="SSF52540">
    <property type="entry name" value="P-loop containing nucleoside triphosphate hydrolases"/>
    <property type="match status" value="1"/>
</dbReference>
<dbReference type="RefSeq" id="WP_062835534.1">
    <property type="nucleotide sequence ID" value="NZ_BCNV01000001.1"/>
</dbReference>
<accession>A0A100VNV5</accession>
<dbReference type="InterPro" id="IPR003959">
    <property type="entry name" value="ATPase_AAA_core"/>
</dbReference>
<dbReference type="GO" id="GO:0016887">
    <property type="term" value="F:ATP hydrolysis activity"/>
    <property type="evidence" value="ECO:0007669"/>
    <property type="project" value="InterPro"/>
</dbReference>
<name>A0A100VNV5_PAEAM</name>
<protein>
    <recommendedName>
        <fullName evidence="2">ATPase AAA-type core domain-containing protein</fullName>
    </recommendedName>
</protein>
<dbReference type="PANTHER" id="PTHR43581">
    <property type="entry name" value="ATP/GTP PHOSPHATASE"/>
    <property type="match status" value="1"/>
</dbReference>
<reference evidence="3 4" key="1">
    <citation type="journal article" date="2016" name="Genome Announc.">
        <title>Draft Genome Sequence of Paenibacillus amylolyticus Heshi-A3, Isolated from Fermented Rice Bran in a Japanese Fermented Seafood Dish.</title>
        <authorList>
            <person name="Akuzawa S."/>
            <person name="Nagaoka J."/>
            <person name="Kanekatsu M."/>
            <person name="Kubota E."/>
            <person name="Ohtake R."/>
            <person name="Suzuki T."/>
            <person name="Kanesaki Y."/>
        </authorList>
    </citation>
    <scope>NUCLEOTIDE SEQUENCE [LARGE SCALE GENOMIC DNA]</scope>
    <source>
        <strain evidence="3 4">Heshi-A3</strain>
    </source>
</reference>
<dbReference type="GO" id="GO:0005524">
    <property type="term" value="F:ATP binding"/>
    <property type="evidence" value="ECO:0007669"/>
    <property type="project" value="InterPro"/>
</dbReference>
<evidence type="ECO:0000313" key="3">
    <source>
        <dbReference type="EMBL" id="GAS83144.1"/>
    </source>
</evidence>
<dbReference type="Pfam" id="PF13304">
    <property type="entry name" value="AAA_21"/>
    <property type="match status" value="1"/>
</dbReference>
<dbReference type="InterPro" id="IPR027417">
    <property type="entry name" value="P-loop_NTPase"/>
</dbReference>
<feature type="region of interest" description="Disordered" evidence="1">
    <location>
        <begin position="326"/>
        <end position="348"/>
    </location>
</feature>
<dbReference type="Proteomes" id="UP000069697">
    <property type="component" value="Unassembled WGS sequence"/>
</dbReference>
<reference evidence="4" key="2">
    <citation type="submission" date="2016-01" db="EMBL/GenBank/DDBJ databases">
        <title>Draft Genome Sequence of Paenibacillus amylolyticus Heshi-A3 that Was Isolated from Fermented Rice Bran with Aging Salted Mackerel, Which Was Named Heshiko as Traditional Fermented Seafood in Japan.</title>
        <authorList>
            <person name="Akuzawa S."/>
            <person name="Nakagawa J."/>
            <person name="Kanekatsu T."/>
            <person name="Kubota E."/>
            <person name="Ohtake R."/>
            <person name="Suzuki T."/>
            <person name="Kanesaki Y."/>
        </authorList>
    </citation>
    <scope>NUCLEOTIDE SEQUENCE [LARGE SCALE GENOMIC DNA]</scope>
    <source>
        <strain evidence="4">Heshi-A3</strain>
    </source>
</reference>
<dbReference type="EMBL" id="BCNV01000001">
    <property type="protein sequence ID" value="GAS83144.1"/>
    <property type="molecule type" value="Genomic_DNA"/>
</dbReference>
<feature type="compositionally biased region" description="Acidic residues" evidence="1">
    <location>
        <begin position="328"/>
        <end position="342"/>
    </location>
</feature>
<evidence type="ECO:0000256" key="1">
    <source>
        <dbReference type="SAM" id="MobiDB-lite"/>
    </source>
</evidence>
<evidence type="ECO:0000259" key="2">
    <source>
        <dbReference type="Pfam" id="PF13304"/>
    </source>
</evidence>
<comment type="caution">
    <text evidence="3">The sequence shown here is derived from an EMBL/GenBank/DDBJ whole genome shotgun (WGS) entry which is preliminary data.</text>
</comment>